<dbReference type="AlphaFoldDB" id="A0ABC8SGZ0"/>
<dbReference type="PANTHER" id="PTHR31170:SF25">
    <property type="entry name" value="BNAA09G04570D PROTEIN"/>
    <property type="match status" value="1"/>
</dbReference>
<keyword evidence="1" id="KW-0472">Membrane</keyword>
<dbReference type="InterPro" id="IPR004158">
    <property type="entry name" value="DUF247_pln"/>
</dbReference>
<dbReference type="Proteomes" id="UP001642360">
    <property type="component" value="Unassembled WGS sequence"/>
</dbReference>
<accession>A0ABC8SGZ0</accession>
<evidence type="ECO:0000313" key="2">
    <source>
        <dbReference type="EMBL" id="CAK9154348.1"/>
    </source>
</evidence>
<sequence>MERGGIKEESTSNVDTTIEIEVPYGPLVTSMRERLQSLTPNSSEYCIYRVPNNIRGTNEAAFAPIRVSIGPFHYGKGVLKAMEENKWRYLQNFLERTQKKLEEFVEVIKEKEESIRLCYAEKIKLDSGKFVEMILVDAAFIIEFLLNFVVPNRRDENDILFQNNIIFSDISRDLWLLENQIPFFILGDIFSMTVLQGASSSSQYEILSFLDLTSQYYIGMHLGLNAKKTIPSGAMHFTDFLRSCIIPSEEPQPRNRVGRIEFTRSATLLQKAGVKFKKPGVMKNLLDIKFSDGVLEIPHLMLTDETASLLRNVVAFEQCHALPLYMSDYITLLDGLIDTTKDVDLFIRGKIIENWLGDSKGVADLFNKLGRNIIVSDTESYFARVYEDLNDYFHSPWHHWKAILKQEYFKNPWAGISVIAAVILLILTFIQTGCSNNSIL</sequence>
<reference evidence="2 3" key="1">
    <citation type="submission" date="2024-02" db="EMBL/GenBank/DDBJ databases">
        <authorList>
            <person name="Vignale AGUSTIN F."/>
            <person name="Sosa J E."/>
            <person name="Modenutti C."/>
        </authorList>
    </citation>
    <scope>NUCLEOTIDE SEQUENCE [LARGE SCALE GENOMIC DNA]</scope>
</reference>
<evidence type="ECO:0000313" key="3">
    <source>
        <dbReference type="Proteomes" id="UP001642360"/>
    </source>
</evidence>
<feature type="transmembrane region" description="Helical" evidence="1">
    <location>
        <begin position="413"/>
        <end position="430"/>
    </location>
</feature>
<evidence type="ECO:0000256" key="1">
    <source>
        <dbReference type="SAM" id="Phobius"/>
    </source>
</evidence>
<dbReference type="EMBL" id="CAUOFW020002514">
    <property type="protein sequence ID" value="CAK9154348.1"/>
    <property type="molecule type" value="Genomic_DNA"/>
</dbReference>
<keyword evidence="3" id="KW-1185">Reference proteome</keyword>
<keyword evidence="1" id="KW-0812">Transmembrane</keyword>
<keyword evidence="1" id="KW-1133">Transmembrane helix</keyword>
<comment type="caution">
    <text evidence="2">The sequence shown here is derived from an EMBL/GenBank/DDBJ whole genome shotgun (WGS) entry which is preliminary data.</text>
</comment>
<organism evidence="2 3">
    <name type="scientific">Ilex paraguariensis</name>
    <name type="common">yerba mate</name>
    <dbReference type="NCBI Taxonomy" id="185542"/>
    <lineage>
        <taxon>Eukaryota</taxon>
        <taxon>Viridiplantae</taxon>
        <taxon>Streptophyta</taxon>
        <taxon>Embryophyta</taxon>
        <taxon>Tracheophyta</taxon>
        <taxon>Spermatophyta</taxon>
        <taxon>Magnoliopsida</taxon>
        <taxon>eudicotyledons</taxon>
        <taxon>Gunneridae</taxon>
        <taxon>Pentapetalae</taxon>
        <taxon>asterids</taxon>
        <taxon>campanulids</taxon>
        <taxon>Aquifoliales</taxon>
        <taxon>Aquifoliaceae</taxon>
        <taxon>Ilex</taxon>
    </lineage>
</organism>
<dbReference type="Pfam" id="PF03140">
    <property type="entry name" value="DUF247"/>
    <property type="match status" value="1"/>
</dbReference>
<name>A0ABC8SGZ0_9AQUA</name>
<protein>
    <submittedName>
        <fullName evidence="2">Uncharacterized protein</fullName>
    </submittedName>
</protein>
<proteinExistence type="predicted"/>
<dbReference type="PANTHER" id="PTHR31170">
    <property type="entry name" value="BNAC04G53230D PROTEIN"/>
    <property type="match status" value="1"/>
</dbReference>
<gene>
    <name evidence="2" type="ORF">ILEXP_LOCUS22665</name>
</gene>